<evidence type="ECO:0000313" key="2">
    <source>
        <dbReference type="Proteomes" id="UP000219020"/>
    </source>
</evidence>
<proteinExistence type="predicted"/>
<evidence type="ECO:0000313" key="1">
    <source>
        <dbReference type="EMBL" id="PCS21586.1"/>
    </source>
</evidence>
<sequence>MDFNLADSPLDCECHLTEGGTYLRMYMSKALFPNYLN</sequence>
<comment type="caution">
    <text evidence="1">The sequence shown here is derived from an EMBL/GenBank/DDBJ whole genome shotgun (WGS) entry which is preliminary data.</text>
</comment>
<protein>
    <submittedName>
        <fullName evidence="1">Uncharacterized protein</fullName>
    </submittedName>
</protein>
<dbReference type="AlphaFoldDB" id="A0A2A5T0B7"/>
<keyword evidence="2" id="KW-1185">Reference proteome</keyword>
<gene>
    <name evidence="1" type="ORF">BTN49_2835</name>
</gene>
<dbReference type="EMBL" id="NBYY01000033">
    <property type="protein sequence ID" value="PCS21586.1"/>
    <property type="molecule type" value="Genomic_DNA"/>
</dbReference>
<accession>A0A2A5T0B7</accession>
<reference evidence="2" key="1">
    <citation type="submission" date="2017-04" db="EMBL/GenBank/DDBJ databases">
        <title>Genome evolution of the luminous symbionts of deep sea anglerfish.</title>
        <authorList>
            <person name="Hendry T.A."/>
        </authorList>
    </citation>
    <scope>NUCLEOTIDE SEQUENCE [LARGE SCALE GENOMIC DNA]</scope>
</reference>
<dbReference type="Proteomes" id="UP000219020">
    <property type="component" value="Unassembled WGS sequence"/>
</dbReference>
<name>A0A2A5T0B7_9GAMM</name>
<organism evidence="1 2">
    <name type="scientific">Candidatus Enterovibrio escicola</name>
    <dbReference type="NCBI Taxonomy" id="1927127"/>
    <lineage>
        <taxon>Bacteria</taxon>
        <taxon>Pseudomonadati</taxon>
        <taxon>Pseudomonadota</taxon>
        <taxon>Gammaproteobacteria</taxon>
        <taxon>Vibrionales</taxon>
        <taxon>Vibrionaceae</taxon>
        <taxon>Enterovibrio</taxon>
    </lineage>
</organism>